<dbReference type="AlphaFoldDB" id="A0AAX6HY76"/>
<dbReference type="EMBL" id="JANAVB010006199">
    <property type="protein sequence ID" value="KAJ6845444.1"/>
    <property type="molecule type" value="Genomic_DNA"/>
</dbReference>
<reference evidence="1" key="2">
    <citation type="submission" date="2023-04" db="EMBL/GenBank/DDBJ databases">
        <authorList>
            <person name="Bruccoleri R.E."/>
            <person name="Oakeley E.J."/>
            <person name="Faust A.-M."/>
            <person name="Dessus-Babus S."/>
            <person name="Altorfer M."/>
            <person name="Burckhardt D."/>
            <person name="Oertli M."/>
            <person name="Naumann U."/>
            <person name="Petersen F."/>
            <person name="Wong J."/>
        </authorList>
    </citation>
    <scope>NUCLEOTIDE SEQUENCE</scope>
    <source>
        <strain evidence="1">GSM-AAB239-AS_SAM_17_03QT</strain>
        <tissue evidence="1">Leaf</tissue>
    </source>
</reference>
<keyword evidence="2" id="KW-1185">Reference proteome</keyword>
<comment type="caution">
    <text evidence="1">The sequence shown here is derived from an EMBL/GenBank/DDBJ whole genome shotgun (WGS) entry which is preliminary data.</text>
</comment>
<evidence type="ECO:0000313" key="2">
    <source>
        <dbReference type="Proteomes" id="UP001140949"/>
    </source>
</evidence>
<reference evidence="1" key="1">
    <citation type="journal article" date="2023" name="GigaByte">
        <title>Genome assembly of the bearded iris, Iris pallida Lam.</title>
        <authorList>
            <person name="Bruccoleri R.E."/>
            <person name="Oakeley E.J."/>
            <person name="Faust A.M.E."/>
            <person name="Altorfer M."/>
            <person name="Dessus-Babus S."/>
            <person name="Burckhardt D."/>
            <person name="Oertli M."/>
            <person name="Naumann U."/>
            <person name="Petersen F."/>
            <person name="Wong J."/>
        </authorList>
    </citation>
    <scope>NUCLEOTIDE SEQUENCE</scope>
    <source>
        <strain evidence="1">GSM-AAB239-AS_SAM_17_03QT</strain>
    </source>
</reference>
<gene>
    <name evidence="1" type="ORF">M6B38_286975</name>
</gene>
<sequence>MSRRILNYYLKILIIGQLMHKPQTLIHHQEMFLRCMQLLLLHLFHQQQLERTLRIHVKISLRLWMKIEVMKIAEMWKIVILKMNKMMRTQELSTWNKWKMRIFAKGMS</sequence>
<organism evidence="1 2">
    <name type="scientific">Iris pallida</name>
    <name type="common">Sweet iris</name>
    <dbReference type="NCBI Taxonomy" id="29817"/>
    <lineage>
        <taxon>Eukaryota</taxon>
        <taxon>Viridiplantae</taxon>
        <taxon>Streptophyta</taxon>
        <taxon>Embryophyta</taxon>
        <taxon>Tracheophyta</taxon>
        <taxon>Spermatophyta</taxon>
        <taxon>Magnoliopsida</taxon>
        <taxon>Liliopsida</taxon>
        <taxon>Asparagales</taxon>
        <taxon>Iridaceae</taxon>
        <taxon>Iridoideae</taxon>
        <taxon>Irideae</taxon>
        <taxon>Iris</taxon>
    </lineage>
</organism>
<evidence type="ECO:0000313" key="1">
    <source>
        <dbReference type="EMBL" id="KAJ6845444.1"/>
    </source>
</evidence>
<name>A0AAX6HY76_IRIPA</name>
<proteinExistence type="predicted"/>
<dbReference type="Proteomes" id="UP001140949">
    <property type="component" value="Unassembled WGS sequence"/>
</dbReference>
<protein>
    <submittedName>
        <fullName evidence="1">Neurofilament heavy polypeptide-like</fullName>
    </submittedName>
</protein>
<accession>A0AAX6HY76</accession>